<dbReference type="EMBL" id="AP010803">
    <property type="protein sequence ID" value="BAI96075.1"/>
    <property type="molecule type" value="Genomic_DNA"/>
</dbReference>
<proteinExistence type="predicted"/>
<dbReference type="HOGENOM" id="CLU_2234859_0_0_5"/>
<evidence type="ECO:0000313" key="3">
    <source>
        <dbReference type="Proteomes" id="UP000007753"/>
    </source>
</evidence>
<feature type="region of interest" description="Disordered" evidence="1">
    <location>
        <begin position="1"/>
        <end position="105"/>
    </location>
</feature>
<organism evidence="2 3">
    <name type="scientific">Sphingobium indicum (strain DSM 16413 / CCM 7287 / MTCC 6362 / UT26 / NBRC 101211 / UT26S)</name>
    <name type="common">Sphingobium japonicum</name>
    <dbReference type="NCBI Taxonomy" id="452662"/>
    <lineage>
        <taxon>Bacteria</taxon>
        <taxon>Pseudomonadati</taxon>
        <taxon>Pseudomonadota</taxon>
        <taxon>Alphaproteobacteria</taxon>
        <taxon>Sphingomonadales</taxon>
        <taxon>Sphingomonadaceae</taxon>
        <taxon>Sphingobium</taxon>
    </lineage>
</organism>
<accession>D4Z0E3</accession>
<dbReference type="KEGG" id="sjp:SJA_C1-12410"/>
<reference evidence="2 3" key="1">
    <citation type="journal article" date="2010" name="J. Bacteriol.">
        <title>Complete genome sequence of the representative gamma-hexachlorocyclohexane-degrading bacterium Sphingobium japonicum UT26.</title>
        <authorList>
            <person name="Nagata Y."/>
            <person name="Ohtsubo Y."/>
            <person name="Endo R."/>
            <person name="Ichikawa N."/>
            <person name="Ankai A."/>
            <person name="Oguchi A."/>
            <person name="Fukui S."/>
            <person name="Fujita N."/>
            <person name="Tsuda M."/>
        </authorList>
    </citation>
    <scope>NUCLEOTIDE SEQUENCE [LARGE SCALE GENOMIC DNA]</scope>
    <source>
        <strain evidence="3">DSM 16413 / CCM 7287 / MTCC 6362 / UT26 / NBRC 101211 / UT26S</strain>
    </source>
</reference>
<protein>
    <submittedName>
        <fullName evidence="2">Uncharacterized protein</fullName>
    </submittedName>
</protein>
<dbReference type="AlphaFoldDB" id="D4Z0E3"/>
<sequence length="105" mass="11477">MLPRRSEMSQLFVPIAPAGPKPGPTPARRSNKTRGSTAAQSRRLAFTPGIRSGMAQPERNTGHFMRSQSRLASRPLLRGQTAWKKGPVLRPAPRSSSIPKDGKSY</sequence>
<gene>
    <name evidence="2" type="ordered locus">SJA_C1-12410</name>
</gene>
<dbReference type="Proteomes" id="UP000007753">
    <property type="component" value="Chromosome 1"/>
</dbReference>
<evidence type="ECO:0000313" key="2">
    <source>
        <dbReference type="EMBL" id="BAI96075.1"/>
    </source>
</evidence>
<evidence type="ECO:0000256" key="1">
    <source>
        <dbReference type="SAM" id="MobiDB-lite"/>
    </source>
</evidence>
<name>D4Z0E3_SPHIU</name>
<keyword evidence="3" id="KW-1185">Reference proteome</keyword>